<keyword evidence="2" id="KW-1185">Reference proteome</keyword>
<evidence type="ECO:0008006" key="3">
    <source>
        <dbReference type="Google" id="ProtNLM"/>
    </source>
</evidence>
<evidence type="ECO:0000313" key="1">
    <source>
        <dbReference type="EMBL" id="MBW2961100.1"/>
    </source>
</evidence>
<gene>
    <name evidence="1" type="ORF">KW502_04730</name>
</gene>
<reference evidence="1 2" key="1">
    <citation type="submission" date="2021-07" db="EMBL/GenBank/DDBJ databases">
        <title>Mesonia aestuariivivens sp. nov., isolated from a tidal flat.</title>
        <authorList>
            <person name="Kim Y.-O."/>
            <person name="Yoon J.-H."/>
        </authorList>
    </citation>
    <scope>NUCLEOTIDE SEQUENCE [LARGE SCALE GENOMIC DNA]</scope>
    <source>
        <strain evidence="1 2">JHPTF-M18</strain>
    </source>
</reference>
<dbReference type="EMBL" id="JAHWDF010000004">
    <property type="protein sequence ID" value="MBW2961100.1"/>
    <property type="molecule type" value="Genomic_DNA"/>
</dbReference>
<evidence type="ECO:0000313" key="2">
    <source>
        <dbReference type="Proteomes" id="UP000719267"/>
    </source>
</evidence>
<name>A0ABS6VZS3_9FLAO</name>
<dbReference type="RefSeq" id="WP_219039386.1">
    <property type="nucleotide sequence ID" value="NZ_JAHWDF010000004.1"/>
</dbReference>
<organism evidence="1 2">
    <name type="scientific">Mesonia aestuariivivens</name>
    <dbReference type="NCBI Taxonomy" id="2796128"/>
    <lineage>
        <taxon>Bacteria</taxon>
        <taxon>Pseudomonadati</taxon>
        <taxon>Bacteroidota</taxon>
        <taxon>Flavobacteriia</taxon>
        <taxon>Flavobacteriales</taxon>
        <taxon>Flavobacteriaceae</taxon>
        <taxon>Mesonia</taxon>
    </lineage>
</organism>
<comment type="caution">
    <text evidence="1">The sequence shown here is derived from an EMBL/GenBank/DDBJ whole genome shotgun (WGS) entry which is preliminary data.</text>
</comment>
<dbReference type="Proteomes" id="UP000719267">
    <property type="component" value="Unassembled WGS sequence"/>
</dbReference>
<protein>
    <recommendedName>
        <fullName evidence="3">Four helix bundle protein</fullName>
    </recommendedName>
</protein>
<sequence length="119" mass="13681">MKSEISISKKMADTIVQVCFDVVEFSRLYEQDHPNSAKNLFYCNEAVKKGLKWFINAQNKAEFQNKVSDYLSEVTLAKKLYQDIQVPVESKDNIIAQLTKIQTHLNELKEGASTHQNNQ</sequence>
<proteinExistence type="predicted"/>
<accession>A0ABS6VZS3</accession>